<protein>
    <submittedName>
        <fullName evidence="1">Ecdysone-induced protein E74</fullName>
    </submittedName>
</protein>
<dbReference type="EMBL" id="CP045895">
    <property type="protein sequence ID" value="QQP48654.1"/>
    <property type="molecule type" value="Genomic_DNA"/>
</dbReference>
<dbReference type="OrthoDB" id="297496at2759"/>
<dbReference type="Proteomes" id="UP000595437">
    <property type="component" value="Chromosome 6"/>
</dbReference>
<name>A0A7T8K770_CALRO</name>
<reference evidence="2" key="1">
    <citation type="submission" date="2021-01" db="EMBL/GenBank/DDBJ databases">
        <title>Caligus Genome Assembly.</title>
        <authorList>
            <person name="Gallardo-Escarate C."/>
        </authorList>
    </citation>
    <scope>NUCLEOTIDE SEQUENCE [LARGE SCALE GENOMIC DNA]</scope>
</reference>
<evidence type="ECO:0000313" key="2">
    <source>
        <dbReference type="Proteomes" id="UP000595437"/>
    </source>
</evidence>
<keyword evidence="2" id="KW-1185">Reference proteome</keyword>
<evidence type="ECO:0000313" key="1">
    <source>
        <dbReference type="EMBL" id="QQP48654.1"/>
    </source>
</evidence>
<proteinExistence type="predicted"/>
<dbReference type="AlphaFoldDB" id="A0A7T8K770"/>
<accession>A0A7T8K770</accession>
<sequence>MGVEGPMKSMLRIKPPKEPSLLRNFFKFLLSEGGLLLVIGLDSIWTWSPMLRVRYESKLAFAVIIEDSISYVSSTIGKAALKENMTKGVFEAKVGES</sequence>
<gene>
    <name evidence="1" type="ORF">FKW44_009031</name>
</gene>
<organism evidence="1 2">
    <name type="scientific">Caligus rogercresseyi</name>
    <name type="common">Sea louse</name>
    <dbReference type="NCBI Taxonomy" id="217165"/>
    <lineage>
        <taxon>Eukaryota</taxon>
        <taxon>Metazoa</taxon>
        <taxon>Ecdysozoa</taxon>
        <taxon>Arthropoda</taxon>
        <taxon>Crustacea</taxon>
        <taxon>Multicrustacea</taxon>
        <taxon>Hexanauplia</taxon>
        <taxon>Copepoda</taxon>
        <taxon>Siphonostomatoida</taxon>
        <taxon>Caligidae</taxon>
        <taxon>Caligus</taxon>
    </lineage>
</organism>